<evidence type="ECO:0000313" key="3">
    <source>
        <dbReference type="EMBL" id="CAI6294424.1"/>
    </source>
</evidence>
<proteinExistence type="predicted"/>
<dbReference type="OrthoDB" id="43122at2759"/>
<organism evidence="3 4">
    <name type="scientific">Periconia digitata</name>
    <dbReference type="NCBI Taxonomy" id="1303443"/>
    <lineage>
        <taxon>Eukaryota</taxon>
        <taxon>Fungi</taxon>
        <taxon>Dikarya</taxon>
        <taxon>Ascomycota</taxon>
        <taxon>Pezizomycotina</taxon>
        <taxon>Dothideomycetes</taxon>
        <taxon>Pleosporomycetidae</taxon>
        <taxon>Pleosporales</taxon>
        <taxon>Massarineae</taxon>
        <taxon>Periconiaceae</taxon>
        <taxon>Periconia</taxon>
    </lineage>
</organism>
<reference evidence="3" key="1">
    <citation type="submission" date="2023-01" db="EMBL/GenBank/DDBJ databases">
        <authorList>
            <person name="Van Ghelder C."/>
            <person name="Rancurel C."/>
        </authorList>
    </citation>
    <scope>NUCLEOTIDE SEQUENCE</scope>
    <source>
        <strain evidence="3">CNCM I-4278</strain>
    </source>
</reference>
<dbReference type="InterPro" id="IPR011993">
    <property type="entry name" value="PH-like_dom_sf"/>
</dbReference>
<feature type="compositionally biased region" description="Basic residues" evidence="1">
    <location>
        <begin position="759"/>
        <end position="772"/>
    </location>
</feature>
<feature type="region of interest" description="Disordered" evidence="1">
    <location>
        <begin position="908"/>
        <end position="927"/>
    </location>
</feature>
<keyword evidence="4" id="KW-1185">Reference proteome</keyword>
<evidence type="ECO:0000259" key="2">
    <source>
        <dbReference type="Pfam" id="PF00169"/>
    </source>
</evidence>
<dbReference type="Pfam" id="PF00169">
    <property type="entry name" value="PH"/>
    <property type="match status" value="1"/>
</dbReference>
<gene>
    <name evidence="3" type="ORF">PDIGIT_LOCUS2588</name>
</gene>
<dbReference type="Proteomes" id="UP001152607">
    <property type="component" value="Unassembled WGS sequence"/>
</dbReference>
<feature type="compositionally biased region" description="Low complexity" evidence="1">
    <location>
        <begin position="300"/>
        <end position="311"/>
    </location>
</feature>
<comment type="caution">
    <text evidence="3">The sequence shown here is derived from an EMBL/GenBank/DDBJ whole genome shotgun (WGS) entry which is preliminary data.</text>
</comment>
<feature type="compositionally biased region" description="Basic residues" evidence="1">
    <location>
        <begin position="16"/>
        <end position="25"/>
    </location>
</feature>
<sequence>MATETAPADTPPPKFSRYRSVRRANHAQPTNHGQLPPVPAITSASAAAYANQQQHQEDLSSVPMPPVPPVEAPSTAAQAPLARSMSRYHRRPTTSHAPKGPPLRSATVQVPPLPSAATTPVAPPRYRALSSPQAPPPTDHVRPRLPSGSRVKADPPPSASNPPHSNSRPRTARDEAKQLMQDEAERHRRMREKQDAERRERLQLEQAERERQEQQRREEEEQQEQARLLAVKEAQEVALVQRQQEEKERGKRLQKVESAKRIKEREEAERRAQAQSSPESPQRAGRGFGMFGRRKDDHLASPASSPPAILSSSARLQQNIEEDRDMENIKAGGGGAVLGIDAPISAVNAGDRRVTIICNKKKFLLPVTPDTTAQDLLKSAALCMTEAINPRTDIFIENFQKVGVQRPVRLYEHVRDIMNSWDSDMQNDLEIVNAAYQGHDRSHLVSNEVPDKKPEGVGCYLHHSSRPGKWNKRYISLRPDGQLGLMKNETSKDFENICHLSDFDIYTPTKKKQGKIKPPKKHCYAVKSQQKSNIFSDESRYVHFFSTNDSATATRFLDAVQVWRSWHLKHVMGEGLKKPKPAETKPANGILANAKALSALEQNGTSSHNRNASAGSFYQLGSFQPLFDMDSFGKDLGAAATPTPNTGLQRADTKAMHARRMSVRSKKPPPAAFERSGALINDVPSLPIEPSKSLTESSSTPAEETFASTGLLGRTYTTRQKALQEREQKNSGPFTEGPSLVGNIDAMAAAAAASENSGVKRRASVNSTHHRRTSSDIQRSVSTRAKPRPLVDLTPQYREPPQHRNKGKGFAPGANAGPLVESATSVEEAIKVPSSTDWRGGRPGTSRGGGGHAHGTYGTGGHERTRSLKGGLAAYTVNNHSGAPGDDRNAFTGGGLLAAAGLGQNHRPVVGRGRGVMDGSKAKGPMLDMSEDRQFASGSLLADVQRRQGAGGGPVVDRDG</sequence>
<feature type="compositionally biased region" description="Gly residues" evidence="1">
    <location>
        <begin position="841"/>
        <end position="860"/>
    </location>
</feature>
<dbReference type="InterPro" id="IPR001849">
    <property type="entry name" value="PH_domain"/>
</dbReference>
<feature type="region of interest" description="Disordered" evidence="1">
    <location>
        <begin position="752"/>
        <end position="865"/>
    </location>
</feature>
<feature type="region of interest" description="Disordered" evidence="1">
    <location>
        <begin position="660"/>
        <end position="740"/>
    </location>
</feature>
<feature type="compositionally biased region" description="Basic and acidic residues" evidence="1">
    <location>
        <begin position="243"/>
        <end position="272"/>
    </location>
</feature>
<feature type="domain" description="PH" evidence="2">
    <location>
        <begin position="459"/>
        <end position="561"/>
    </location>
</feature>
<dbReference type="EMBL" id="CAOQHR010000002">
    <property type="protein sequence ID" value="CAI6294424.1"/>
    <property type="molecule type" value="Genomic_DNA"/>
</dbReference>
<feature type="compositionally biased region" description="Low complexity" evidence="1">
    <location>
        <begin position="44"/>
        <end position="54"/>
    </location>
</feature>
<evidence type="ECO:0000313" key="4">
    <source>
        <dbReference type="Proteomes" id="UP001152607"/>
    </source>
</evidence>
<dbReference type="AlphaFoldDB" id="A0A9W4U679"/>
<dbReference type="Gene3D" id="2.30.29.30">
    <property type="entry name" value="Pleckstrin-homology domain (PH domain)/Phosphotyrosine-binding domain (PTB)"/>
    <property type="match status" value="1"/>
</dbReference>
<feature type="region of interest" description="Disordered" evidence="1">
    <location>
        <begin position="242"/>
        <end position="311"/>
    </location>
</feature>
<feature type="region of interest" description="Disordered" evidence="1">
    <location>
        <begin position="934"/>
        <end position="960"/>
    </location>
</feature>
<accession>A0A9W4U679</accession>
<dbReference type="SUPFAM" id="SSF50729">
    <property type="entry name" value="PH domain-like"/>
    <property type="match status" value="1"/>
</dbReference>
<feature type="region of interest" description="Disordered" evidence="1">
    <location>
        <begin position="1"/>
        <end position="226"/>
    </location>
</feature>
<feature type="compositionally biased region" description="Basic and acidic residues" evidence="1">
    <location>
        <begin position="192"/>
        <end position="219"/>
    </location>
</feature>
<name>A0A9W4U679_9PLEO</name>
<evidence type="ECO:0000256" key="1">
    <source>
        <dbReference type="SAM" id="MobiDB-lite"/>
    </source>
</evidence>
<dbReference type="PANTHER" id="PTHR38700:SF1">
    <property type="entry name" value="PH DOMAIN-CONTAINING PROTEIN"/>
    <property type="match status" value="1"/>
</dbReference>
<feature type="compositionally biased region" description="Polar residues" evidence="1">
    <location>
        <begin position="692"/>
        <end position="708"/>
    </location>
</feature>
<dbReference type="PANTHER" id="PTHR38700">
    <property type="entry name" value="YALI0E22418P"/>
    <property type="match status" value="1"/>
</dbReference>
<protein>
    <recommendedName>
        <fullName evidence="2">PH domain-containing protein</fullName>
    </recommendedName>
</protein>